<accession>A0A1F8AD09</accession>
<evidence type="ECO:0000313" key="3">
    <source>
        <dbReference type="Proteomes" id="UP000179179"/>
    </source>
</evidence>
<proteinExistence type="predicted"/>
<dbReference type="EMBL" id="LYCR01000008">
    <property type="protein sequence ID" value="OGM49567.1"/>
    <property type="molecule type" value="Genomic_DNA"/>
</dbReference>
<dbReference type="Pfam" id="PF22917">
    <property type="entry name" value="PRISE"/>
    <property type="match status" value="1"/>
</dbReference>
<dbReference type="SUPFAM" id="SSF51735">
    <property type="entry name" value="NAD(P)-binding Rossmann-fold domains"/>
    <property type="match status" value="1"/>
</dbReference>
<dbReference type="PANTHER" id="PTHR32487">
    <property type="entry name" value="3-OXO-DELTA(4,5)-STEROID 5-BETA-REDUCTASE"/>
    <property type="match status" value="1"/>
</dbReference>
<dbReference type="Gene3D" id="3.40.50.720">
    <property type="entry name" value="NAD(P)-binding Rossmann-like Domain"/>
    <property type="match status" value="1"/>
</dbReference>
<dbReference type="Proteomes" id="UP000179179">
    <property type="component" value="Unassembled WGS sequence"/>
</dbReference>
<name>A0A1F8AD09_9EURO</name>
<keyword evidence="3" id="KW-1185">Reference proteome</keyword>
<evidence type="ECO:0000313" key="2">
    <source>
        <dbReference type="EMBL" id="OGM49567.1"/>
    </source>
</evidence>
<dbReference type="RefSeq" id="XP_022393284.1">
    <property type="nucleotide sequence ID" value="XM_022528864.1"/>
</dbReference>
<comment type="caution">
    <text evidence="2">The sequence shown here is derived from an EMBL/GenBank/DDBJ whole genome shotgun (WGS) entry which is preliminary data.</text>
</comment>
<feature type="domain" description="PRISE-like Rossmann-fold" evidence="1">
    <location>
        <begin position="13"/>
        <end position="389"/>
    </location>
</feature>
<dbReference type="InterPro" id="IPR036291">
    <property type="entry name" value="NAD(P)-bd_dom_sf"/>
</dbReference>
<feature type="non-terminal residue" evidence="2">
    <location>
        <position position="1"/>
    </location>
</feature>
<dbReference type="InterPro" id="IPR055222">
    <property type="entry name" value="PRISE-like_Rossmann-fold"/>
</dbReference>
<dbReference type="OrthoDB" id="1731983at2759"/>
<sequence>HHHSTMSATGKYALIFGASGISGWSLMNQTLTYPTPTTFRRITGLCNRPLSKEDTLLPDDRRLNIVPGVDLTESVEAVVDQLKSKVEGIETVDIVFFCAYIQTRDFESLKKSNTELLRTAILAISAVAPNLEAVILQTGGKSYGLEFPKEINIQPPLHEQMPRIPEPWRSNIFYYDQYDLLMELSKGATWTFSEIRPDGIVGFAPGRNTMNMGYGIAFYLTLYREIYGAGATVSFPGKPHGYRSTHSDTFQDILSKMEIFASLNRDKCPNGSSFNSADGETVSWAQVWPGICSYFGLVGTEPRDDRVNMEEFVREHRPTWDRLTERHGLKRGIIEHQNWGHTRFMLVDFDFDREFSLENARAVGFRESIATIEGYTTAFDRMVEAKIIPTFH</sequence>
<evidence type="ECO:0000259" key="1">
    <source>
        <dbReference type="Pfam" id="PF22917"/>
    </source>
</evidence>
<gene>
    <name evidence="2" type="ORF">ABOM_001734</name>
</gene>
<dbReference type="GeneID" id="34445124"/>
<dbReference type="PANTHER" id="PTHR32487:SF8">
    <property type="entry name" value="NAD-DEPENDENT EPIMERASE_DEHYDRATASE DOMAIN-CONTAINING PROTEIN"/>
    <property type="match status" value="1"/>
</dbReference>
<dbReference type="STRING" id="109264.A0A1F8AD09"/>
<dbReference type="AlphaFoldDB" id="A0A1F8AD09"/>
<organism evidence="2 3">
    <name type="scientific">Aspergillus bombycis</name>
    <dbReference type="NCBI Taxonomy" id="109264"/>
    <lineage>
        <taxon>Eukaryota</taxon>
        <taxon>Fungi</taxon>
        <taxon>Dikarya</taxon>
        <taxon>Ascomycota</taxon>
        <taxon>Pezizomycotina</taxon>
        <taxon>Eurotiomycetes</taxon>
        <taxon>Eurotiomycetidae</taxon>
        <taxon>Eurotiales</taxon>
        <taxon>Aspergillaceae</taxon>
        <taxon>Aspergillus</taxon>
    </lineage>
</organism>
<reference evidence="2 3" key="1">
    <citation type="journal article" date="2016" name="Genome Biol. Evol.">
        <title>Draft genome sequence of an aflatoxigenic Aspergillus species, A. bombycis.</title>
        <authorList>
            <person name="Moore G.G."/>
            <person name="Mack B.M."/>
            <person name="Beltz S.B."/>
            <person name="Gilbert M.K."/>
        </authorList>
    </citation>
    <scope>NUCLEOTIDE SEQUENCE [LARGE SCALE GENOMIC DNA]</scope>
    <source>
        <strain evidence="3">NRRL 26010</strain>
    </source>
</reference>
<protein>
    <recommendedName>
        <fullName evidence="1">PRISE-like Rossmann-fold domain-containing protein</fullName>
    </recommendedName>
</protein>
<dbReference type="CDD" id="cd08948">
    <property type="entry name" value="5beta-POR_like_SDR_a"/>
    <property type="match status" value="1"/>
</dbReference>